<dbReference type="Pfam" id="PF09837">
    <property type="entry name" value="DUF2064"/>
    <property type="match status" value="1"/>
</dbReference>
<dbReference type="Proteomes" id="UP000431901">
    <property type="component" value="Unassembled WGS sequence"/>
</dbReference>
<dbReference type="InterPro" id="IPR018641">
    <property type="entry name" value="Trfase_1_rSAM/seldom-assoc"/>
</dbReference>
<dbReference type="PANTHER" id="PTHR36529">
    <property type="entry name" value="SLL1095 PROTEIN"/>
    <property type="match status" value="1"/>
</dbReference>
<feature type="compositionally biased region" description="Basic and acidic residues" evidence="1">
    <location>
        <begin position="15"/>
        <end position="26"/>
    </location>
</feature>
<reference evidence="2 3" key="1">
    <citation type="submission" date="2019-12" db="EMBL/GenBank/DDBJ databases">
        <title>Nocardia macrotermitis sp. nov. and Nocardia aurantia sp. nov., isolated from the gut of the fungus growing-termite Macrotermes natalensis.</title>
        <authorList>
            <person name="Christine B."/>
            <person name="Rene B."/>
        </authorList>
    </citation>
    <scope>NUCLEOTIDE SEQUENCE [LARGE SCALE GENOMIC DNA]</scope>
    <source>
        <strain evidence="2 3">DSM 102126</strain>
    </source>
</reference>
<dbReference type="EMBL" id="WUTW01000001">
    <property type="protein sequence ID" value="MXQ63148.1"/>
    <property type="molecule type" value="Genomic_DNA"/>
</dbReference>
<comment type="caution">
    <text evidence="2">The sequence shown here is derived from an EMBL/GenBank/DDBJ whole genome shotgun (WGS) entry which is preliminary data.</text>
</comment>
<dbReference type="Gene3D" id="3.90.550.10">
    <property type="entry name" value="Spore Coat Polysaccharide Biosynthesis Protein SpsA, Chain A"/>
    <property type="match status" value="1"/>
</dbReference>
<feature type="region of interest" description="Disordered" evidence="1">
    <location>
        <begin position="1"/>
        <end position="32"/>
    </location>
</feature>
<evidence type="ECO:0000313" key="3">
    <source>
        <dbReference type="Proteomes" id="UP000431901"/>
    </source>
</evidence>
<protein>
    <submittedName>
        <fullName evidence="2">DUF2064 domain-containing protein</fullName>
    </submittedName>
</protein>
<name>A0A6I4W1H5_9ACTN</name>
<keyword evidence="3" id="KW-1185">Reference proteome</keyword>
<evidence type="ECO:0000313" key="2">
    <source>
        <dbReference type="EMBL" id="MXQ63148.1"/>
    </source>
</evidence>
<dbReference type="PANTHER" id="PTHR36529:SF1">
    <property type="entry name" value="GLYCOSYLTRANSFERASE"/>
    <property type="match status" value="1"/>
</dbReference>
<dbReference type="AlphaFoldDB" id="A0A6I4W1H5"/>
<gene>
    <name evidence="2" type="ORF">GQ466_03785</name>
</gene>
<sequence>MVIEHSRRTWRIPRPRGESAARAERAGRRRPSRLRGDAAGLLILAKSPQPGRVKTLLCPPCTPAEASALAEAMLVDTLRAARAARPAWACLVLDGPPGPWLPAGMDVVPQRGGGLGERLEGAFADAGTPALLIVCDTPQVTPALLGASLAALATADAVLGPADDGGYWAIGLRRHVPGVCAGVPMSRASTLLSQRRRLTALGLTVADLPALRDVDRMDDARAVARTAPATRFATALGEVEQAIESRRTGR</sequence>
<proteinExistence type="predicted"/>
<dbReference type="SUPFAM" id="SSF53448">
    <property type="entry name" value="Nucleotide-diphospho-sugar transferases"/>
    <property type="match status" value="1"/>
</dbReference>
<organism evidence="2 3">
    <name type="scientific">Actinomadura rayongensis</name>
    <dbReference type="NCBI Taxonomy" id="1429076"/>
    <lineage>
        <taxon>Bacteria</taxon>
        <taxon>Bacillati</taxon>
        <taxon>Actinomycetota</taxon>
        <taxon>Actinomycetes</taxon>
        <taxon>Streptosporangiales</taxon>
        <taxon>Thermomonosporaceae</taxon>
        <taxon>Actinomadura</taxon>
    </lineage>
</organism>
<evidence type="ECO:0000256" key="1">
    <source>
        <dbReference type="SAM" id="MobiDB-lite"/>
    </source>
</evidence>
<dbReference type="OrthoDB" id="9798250at2"/>
<accession>A0A6I4W1H5</accession>
<dbReference type="InterPro" id="IPR029044">
    <property type="entry name" value="Nucleotide-diphossugar_trans"/>
</dbReference>